<dbReference type="AlphaFoldDB" id="A0A934SYB9"/>
<comment type="caution">
    <text evidence="1">The sequence shown here is derived from an EMBL/GenBank/DDBJ whole genome shotgun (WGS) entry which is preliminary data.</text>
</comment>
<dbReference type="Proteomes" id="UP000622890">
    <property type="component" value="Unassembled WGS sequence"/>
</dbReference>
<keyword evidence="2" id="KW-1185">Reference proteome</keyword>
<evidence type="ECO:0000313" key="2">
    <source>
        <dbReference type="Proteomes" id="UP000622890"/>
    </source>
</evidence>
<gene>
    <name evidence="1" type="ORF">JJB74_25500</name>
</gene>
<sequence>MIAFRGDAAVQHLFRISSHESGGITRPARNPATMVTEAAWRSASMPLFHTRVAISTLVLLVSDRVAFLLA</sequence>
<protein>
    <submittedName>
        <fullName evidence="1">Uncharacterized protein</fullName>
    </submittedName>
</protein>
<proteinExistence type="predicted"/>
<dbReference type="EMBL" id="JAEPBG010000016">
    <property type="protein sequence ID" value="MBK4737992.1"/>
    <property type="molecule type" value="Genomic_DNA"/>
</dbReference>
<reference evidence="1" key="1">
    <citation type="submission" date="2021-01" db="EMBL/GenBank/DDBJ databases">
        <title>Genome sequence of strain Noviherbaspirillum sp. DKR-6.</title>
        <authorList>
            <person name="Chaudhary D.K."/>
        </authorList>
    </citation>
    <scope>NUCLEOTIDE SEQUENCE</scope>
    <source>
        <strain evidence="1">DKR-6</strain>
    </source>
</reference>
<accession>A0A934SYB9</accession>
<organism evidence="1 2">
    <name type="scientific">Noviherbaspirillum pedocola</name>
    <dbReference type="NCBI Taxonomy" id="2801341"/>
    <lineage>
        <taxon>Bacteria</taxon>
        <taxon>Pseudomonadati</taxon>
        <taxon>Pseudomonadota</taxon>
        <taxon>Betaproteobacteria</taxon>
        <taxon>Burkholderiales</taxon>
        <taxon>Oxalobacteraceae</taxon>
        <taxon>Noviherbaspirillum</taxon>
    </lineage>
</organism>
<evidence type="ECO:0000313" key="1">
    <source>
        <dbReference type="EMBL" id="MBK4737992.1"/>
    </source>
</evidence>
<dbReference type="RefSeq" id="WP_200596835.1">
    <property type="nucleotide sequence ID" value="NZ_JAEPBG010000016.1"/>
</dbReference>
<name>A0A934SYB9_9BURK</name>